<organism evidence="5 6">
    <name type="scientific">Shewanella pealeana (strain ATCC 700345 / ANG-SQ1)</name>
    <dbReference type="NCBI Taxonomy" id="398579"/>
    <lineage>
        <taxon>Bacteria</taxon>
        <taxon>Pseudomonadati</taxon>
        <taxon>Pseudomonadota</taxon>
        <taxon>Gammaproteobacteria</taxon>
        <taxon>Alteromonadales</taxon>
        <taxon>Shewanellaceae</taxon>
        <taxon>Shewanella</taxon>
    </lineage>
</organism>
<feature type="domain" description="HTH araC/xylS-type" evidence="4">
    <location>
        <begin position="163"/>
        <end position="266"/>
    </location>
</feature>
<dbReference type="Gene3D" id="1.10.10.60">
    <property type="entry name" value="Homeodomain-like"/>
    <property type="match status" value="1"/>
</dbReference>
<dbReference type="PANTHER" id="PTHR47894:SF4">
    <property type="entry name" value="HTH-TYPE TRANSCRIPTIONAL REGULATOR GADX"/>
    <property type="match status" value="1"/>
</dbReference>
<reference evidence="5 6" key="1">
    <citation type="submission" date="2007-10" db="EMBL/GenBank/DDBJ databases">
        <title>Complete sequence of Shewanella pealeana ATCC 700345.</title>
        <authorList>
            <consortium name="US DOE Joint Genome Institute"/>
            <person name="Copeland A."/>
            <person name="Lucas S."/>
            <person name="Lapidus A."/>
            <person name="Barry K."/>
            <person name="Glavina del Rio T."/>
            <person name="Dalin E."/>
            <person name="Tice H."/>
            <person name="Pitluck S."/>
            <person name="Chertkov O."/>
            <person name="Brettin T."/>
            <person name="Bruce D."/>
            <person name="Detter J.C."/>
            <person name="Han C."/>
            <person name="Schmutz J."/>
            <person name="Larimer F."/>
            <person name="Land M."/>
            <person name="Hauser L."/>
            <person name="Kyrpides N."/>
            <person name="Kim E."/>
            <person name="Zhao J.-S.Z."/>
            <person name="Manno D."/>
            <person name="Hawari J."/>
            <person name="Richardson P."/>
        </authorList>
    </citation>
    <scope>NUCLEOTIDE SEQUENCE [LARGE SCALE GENOMIC DNA]</scope>
    <source>
        <strain evidence="6">ATCC 700345 / ANG-SQ1</strain>
    </source>
</reference>
<evidence type="ECO:0000259" key="4">
    <source>
        <dbReference type="PROSITE" id="PS01124"/>
    </source>
</evidence>
<dbReference type="InterPro" id="IPR009057">
    <property type="entry name" value="Homeodomain-like_sf"/>
</dbReference>
<evidence type="ECO:0000313" key="5">
    <source>
        <dbReference type="EMBL" id="ABV86574.1"/>
    </source>
</evidence>
<keyword evidence="1" id="KW-0805">Transcription regulation</keyword>
<keyword evidence="3" id="KW-0804">Transcription</keyword>
<dbReference type="EMBL" id="CP000851">
    <property type="protein sequence ID" value="ABV86574.1"/>
    <property type="molecule type" value="Genomic_DNA"/>
</dbReference>
<keyword evidence="6" id="KW-1185">Reference proteome</keyword>
<dbReference type="GO" id="GO:0005829">
    <property type="term" value="C:cytosol"/>
    <property type="evidence" value="ECO:0007669"/>
    <property type="project" value="TreeGrafter"/>
</dbReference>
<dbReference type="STRING" id="398579.Spea_1247"/>
<dbReference type="KEGG" id="spl:Spea_1247"/>
<dbReference type="InterPro" id="IPR018060">
    <property type="entry name" value="HTH_AraC"/>
</dbReference>
<dbReference type="SMART" id="SM00342">
    <property type="entry name" value="HTH_ARAC"/>
    <property type="match status" value="1"/>
</dbReference>
<keyword evidence="2" id="KW-0238">DNA-binding</keyword>
<dbReference type="AlphaFoldDB" id="A8H1Y7"/>
<dbReference type="PROSITE" id="PS01124">
    <property type="entry name" value="HTH_ARAC_FAMILY_2"/>
    <property type="match status" value="1"/>
</dbReference>
<dbReference type="eggNOG" id="COG2207">
    <property type="taxonomic scope" value="Bacteria"/>
</dbReference>
<dbReference type="SUPFAM" id="SSF46689">
    <property type="entry name" value="Homeodomain-like"/>
    <property type="match status" value="1"/>
</dbReference>
<evidence type="ECO:0000313" key="6">
    <source>
        <dbReference type="Proteomes" id="UP000002608"/>
    </source>
</evidence>
<evidence type="ECO:0000256" key="3">
    <source>
        <dbReference type="ARBA" id="ARBA00023163"/>
    </source>
</evidence>
<accession>A8H1Y7</accession>
<dbReference type="OrthoDB" id="9783876at2"/>
<proteinExistence type="predicted"/>
<evidence type="ECO:0000256" key="2">
    <source>
        <dbReference type="ARBA" id="ARBA00023125"/>
    </source>
</evidence>
<evidence type="ECO:0000256" key="1">
    <source>
        <dbReference type="ARBA" id="ARBA00023015"/>
    </source>
</evidence>
<gene>
    <name evidence="5" type="ordered locus">Spea_1247</name>
</gene>
<dbReference type="RefSeq" id="WP_012154500.1">
    <property type="nucleotide sequence ID" value="NC_009901.1"/>
</dbReference>
<dbReference type="GO" id="GO:0003700">
    <property type="term" value="F:DNA-binding transcription factor activity"/>
    <property type="evidence" value="ECO:0007669"/>
    <property type="project" value="InterPro"/>
</dbReference>
<dbReference type="Proteomes" id="UP000002608">
    <property type="component" value="Chromosome"/>
</dbReference>
<name>A8H1Y7_SHEPA</name>
<dbReference type="GO" id="GO:0000976">
    <property type="term" value="F:transcription cis-regulatory region binding"/>
    <property type="evidence" value="ECO:0007669"/>
    <property type="project" value="TreeGrafter"/>
</dbReference>
<dbReference type="Pfam" id="PF12833">
    <property type="entry name" value="HTH_18"/>
    <property type="match status" value="1"/>
</dbReference>
<protein>
    <submittedName>
        <fullName evidence="5">Transcriptional regulator, AraC family</fullName>
    </submittedName>
</protein>
<dbReference type="HOGENOM" id="CLU_071578_1_2_6"/>
<sequence length="269" mass="30248">MTPLVKIERFYGQKSQPLRNVPVYTPSIIAVTSGVKALLWQGETLVFDPNHWLLASSTQALTFVNEPYQSKFQSIQLSFLSPPSEWVLKLHAKSEISDSTFLSSPSLKVNDSLNFAFLQLIAMSEQSLSSAVQQCYLDAFYLQLNEQGALSRLFEGDFLSLREKVSRYLSADPAANHTIDNTCSHFAMSQATFMRHLSKEGTSFRVILAEVRMLCAIGIMQSISARNAVPLSQLELAIRCGYQSESRFSQRFKTQFGISLKQYMKTISD</sequence>
<dbReference type="PANTHER" id="PTHR47894">
    <property type="entry name" value="HTH-TYPE TRANSCRIPTIONAL REGULATOR GADX"/>
    <property type="match status" value="1"/>
</dbReference>